<accession>A0A8S5UFR2</accession>
<sequence>MNDMYYSVTFGFGEYGNLMGILFEEVEVDVENEIELSRKTVKEIKRERQDANHVNIIEDEKIILKLYHHDNIIKKIEGNETHIMSANKFQSARYSKSGKIVTAQSNALETTIDIEKGFISEIKKIGKKNRNKRFGVNNSAFFGDNNKLKTNPIVLKLMGDISCMNEIYFESNDSEICRSIISRTFSKETFKQERDTILKYAEEFLIFLNFGKQEV</sequence>
<reference evidence="1" key="1">
    <citation type="journal article" date="2021" name="Proc. Natl. Acad. Sci. U.S.A.">
        <title>A Catalog of Tens of Thousands of Viruses from Human Metagenomes Reveals Hidden Associations with Chronic Diseases.</title>
        <authorList>
            <person name="Tisza M.J."/>
            <person name="Buck C.B."/>
        </authorList>
    </citation>
    <scope>NUCLEOTIDE SEQUENCE</scope>
    <source>
        <strain evidence="1">CtcyQ27</strain>
    </source>
</reference>
<dbReference type="EMBL" id="BK016080">
    <property type="protein sequence ID" value="DAF93242.1"/>
    <property type="molecule type" value="Genomic_DNA"/>
</dbReference>
<protein>
    <submittedName>
        <fullName evidence="1">Uncharacterized protein</fullName>
    </submittedName>
</protein>
<organism evidence="1">
    <name type="scientific">Myoviridae sp. ctcyQ27</name>
    <dbReference type="NCBI Taxonomy" id="2825139"/>
    <lineage>
        <taxon>Viruses</taxon>
        <taxon>Duplodnaviria</taxon>
        <taxon>Heunggongvirae</taxon>
        <taxon>Uroviricota</taxon>
        <taxon>Caudoviricetes</taxon>
    </lineage>
</organism>
<name>A0A8S5UFR2_9CAUD</name>
<proteinExistence type="predicted"/>
<evidence type="ECO:0000313" key="1">
    <source>
        <dbReference type="EMBL" id="DAF93242.1"/>
    </source>
</evidence>